<evidence type="ECO:0000313" key="1">
    <source>
        <dbReference type="EMBL" id="KAF3590139.1"/>
    </source>
</evidence>
<dbReference type="AlphaFoldDB" id="A0A8S9SDN9"/>
<organism evidence="1 2">
    <name type="scientific">Brassica cretica</name>
    <name type="common">Mustard</name>
    <dbReference type="NCBI Taxonomy" id="69181"/>
    <lineage>
        <taxon>Eukaryota</taxon>
        <taxon>Viridiplantae</taxon>
        <taxon>Streptophyta</taxon>
        <taxon>Embryophyta</taxon>
        <taxon>Tracheophyta</taxon>
        <taxon>Spermatophyta</taxon>
        <taxon>Magnoliopsida</taxon>
        <taxon>eudicotyledons</taxon>
        <taxon>Gunneridae</taxon>
        <taxon>Pentapetalae</taxon>
        <taxon>rosids</taxon>
        <taxon>malvids</taxon>
        <taxon>Brassicales</taxon>
        <taxon>Brassicaceae</taxon>
        <taxon>Brassiceae</taxon>
        <taxon>Brassica</taxon>
    </lineage>
</organism>
<evidence type="ECO:0000313" key="2">
    <source>
        <dbReference type="Proteomes" id="UP000712600"/>
    </source>
</evidence>
<protein>
    <submittedName>
        <fullName evidence="1">Uncharacterized protein</fullName>
    </submittedName>
</protein>
<sequence length="89" mass="9887">MIWVSWIDSGGVRLDMVLAKYRCFRPPPRGQTACLSLSCSDLLTARDSCLCTCGSSQRVRFKYIAPSPKSAGCADERFVGPVRHEDGRF</sequence>
<name>A0A8S9SDN9_BRACR</name>
<dbReference type="EMBL" id="QGKX02000088">
    <property type="protein sequence ID" value="KAF3590139.1"/>
    <property type="molecule type" value="Genomic_DNA"/>
</dbReference>
<reference evidence="1" key="1">
    <citation type="submission" date="2019-12" db="EMBL/GenBank/DDBJ databases">
        <title>Genome sequencing and annotation of Brassica cretica.</title>
        <authorList>
            <person name="Studholme D.J."/>
            <person name="Sarris P."/>
        </authorList>
    </citation>
    <scope>NUCLEOTIDE SEQUENCE</scope>
    <source>
        <strain evidence="1">PFS-109/04</strain>
        <tissue evidence="1">Leaf</tissue>
    </source>
</reference>
<proteinExistence type="predicted"/>
<dbReference type="Proteomes" id="UP000712600">
    <property type="component" value="Unassembled WGS sequence"/>
</dbReference>
<accession>A0A8S9SDN9</accession>
<gene>
    <name evidence="1" type="ORF">F2Q69_00027205</name>
</gene>
<comment type="caution">
    <text evidence="1">The sequence shown here is derived from an EMBL/GenBank/DDBJ whole genome shotgun (WGS) entry which is preliminary data.</text>
</comment>